<evidence type="ECO:0000313" key="1">
    <source>
        <dbReference type="EMBL" id="KAH1090231.1"/>
    </source>
</evidence>
<proteinExistence type="predicted"/>
<sequence length="79" mass="9211">MAISSFNPRQVHGRKECMFVFLSNVSWVWFGLNVGTIEKRKCISFDGQVWAGQSVGCHREVQGHAYDCWLWFLWQSNGR</sequence>
<gene>
    <name evidence="1" type="ORF">J1N35_017488</name>
</gene>
<evidence type="ECO:0000313" key="2">
    <source>
        <dbReference type="Proteomes" id="UP000828251"/>
    </source>
</evidence>
<accession>A0A9D3VM74</accession>
<organism evidence="1 2">
    <name type="scientific">Gossypium stocksii</name>
    <dbReference type="NCBI Taxonomy" id="47602"/>
    <lineage>
        <taxon>Eukaryota</taxon>
        <taxon>Viridiplantae</taxon>
        <taxon>Streptophyta</taxon>
        <taxon>Embryophyta</taxon>
        <taxon>Tracheophyta</taxon>
        <taxon>Spermatophyta</taxon>
        <taxon>Magnoliopsida</taxon>
        <taxon>eudicotyledons</taxon>
        <taxon>Gunneridae</taxon>
        <taxon>Pentapetalae</taxon>
        <taxon>rosids</taxon>
        <taxon>malvids</taxon>
        <taxon>Malvales</taxon>
        <taxon>Malvaceae</taxon>
        <taxon>Malvoideae</taxon>
        <taxon>Gossypium</taxon>
    </lineage>
</organism>
<protein>
    <submittedName>
        <fullName evidence="1">Uncharacterized protein</fullName>
    </submittedName>
</protein>
<keyword evidence="2" id="KW-1185">Reference proteome</keyword>
<comment type="caution">
    <text evidence="1">The sequence shown here is derived from an EMBL/GenBank/DDBJ whole genome shotgun (WGS) entry which is preliminary data.</text>
</comment>
<dbReference type="AlphaFoldDB" id="A0A9D3VM74"/>
<reference evidence="1 2" key="1">
    <citation type="journal article" date="2021" name="Plant Biotechnol. J.">
        <title>Multi-omics assisted identification of the key and species-specific regulatory components of drought-tolerant mechanisms in Gossypium stocksii.</title>
        <authorList>
            <person name="Yu D."/>
            <person name="Ke L."/>
            <person name="Zhang D."/>
            <person name="Wu Y."/>
            <person name="Sun Y."/>
            <person name="Mei J."/>
            <person name="Sun J."/>
            <person name="Sun Y."/>
        </authorList>
    </citation>
    <scope>NUCLEOTIDE SEQUENCE [LARGE SCALE GENOMIC DNA]</scope>
    <source>
        <strain evidence="2">cv. E1</strain>
        <tissue evidence="1">Leaf</tissue>
    </source>
</reference>
<dbReference type="EMBL" id="JAIQCV010000006">
    <property type="protein sequence ID" value="KAH1090231.1"/>
    <property type="molecule type" value="Genomic_DNA"/>
</dbReference>
<dbReference type="Proteomes" id="UP000828251">
    <property type="component" value="Unassembled WGS sequence"/>
</dbReference>
<name>A0A9D3VM74_9ROSI</name>